<feature type="region of interest" description="Disordered" evidence="2">
    <location>
        <begin position="48"/>
        <end position="80"/>
    </location>
</feature>
<keyword evidence="4" id="KW-1185">Reference proteome</keyword>
<gene>
    <name evidence="3" type="ORF">LtaPh_2712600</name>
</gene>
<keyword evidence="1" id="KW-0175">Coiled coil</keyword>
<reference evidence="3" key="1">
    <citation type="submission" date="2019-11" db="EMBL/GenBank/DDBJ databases">
        <title>Leishmania tarentolae CDS.</title>
        <authorList>
            <person name="Goto Y."/>
            <person name="Yamagishi J."/>
        </authorList>
    </citation>
    <scope>NUCLEOTIDE SEQUENCE [LARGE SCALE GENOMIC DNA]</scope>
    <source>
        <strain evidence="3">Parrot Tar II</strain>
    </source>
</reference>
<evidence type="ECO:0000256" key="1">
    <source>
        <dbReference type="SAM" id="Coils"/>
    </source>
</evidence>
<dbReference type="Proteomes" id="UP000419144">
    <property type="component" value="Unassembled WGS sequence"/>
</dbReference>
<feature type="coiled-coil region" evidence="1">
    <location>
        <begin position="6"/>
        <end position="40"/>
    </location>
</feature>
<proteinExistence type="predicted"/>
<protein>
    <submittedName>
        <fullName evidence="3">Uncharacterized protein</fullName>
    </submittedName>
</protein>
<evidence type="ECO:0000256" key="2">
    <source>
        <dbReference type="SAM" id="MobiDB-lite"/>
    </source>
</evidence>
<feature type="coiled-coil region" evidence="1">
    <location>
        <begin position="104"/>
        <end position="131"/>
    </location>
</feature>
<organism evidence="3 4">
    <name type="scientific">Leishmania tarentolae</name>
    <name type="common">Sauroleishmania tarentolae</name>
    <dbReference type="NCBI Taxonomy" id="5689"/>
    <lineage>
        <taxon>Eukaryota</taxon>
        <taxon>Discoba</taxon>
        <taxon>Euglenozoa</taxon>
        <taxon>Kinetoplastea</taxon>
        <taxon>Metakinetoplastina</taxon>
        <taxon>Trypanosomatida</taxon>
        <taxon>Trypanosomatidae</taxon>
        <taxon>Leishmaniinae</taxon>
        <taxon>Leishmania</taxon>
        <taxon>lizard Leishmania</taxon>
    </lineage>
</organism>
<name>A0A640KKJ5_LEITA</name>
<evidence type="ECO:0000313" key="3">
    <source>
        <dbReference type="EMBL" id="GET89771.1"/>
    </source>
</evidence>
<evidence type="ECO:0000313" key="4">
    <source>
        <dbReference type="Proteomes" id="UP000419144"/>
    </source>
</evidence>
<dbReference type="EMBL" id="BLBS01000037">
    <property type="protein sequence ID" value="GET89771.1"/>
    <property type="molecule type" value="Genomic_DNA"/>
</dbReference>
<sequence>MSSPSVLELSKQLMQLDSQAKALRNEVEHLRATKRSLEVSNATEAKLSGIRESTDSTTKSKSQRSRALARRSGTVGSTSLSLPQDFMDDLAHKRSDVEASIRTHKALMREKETLQAALAKAEDATEAAEQEYLGIIEITGIDADDKSTSVIGFTKKNAYKSALKNTVAAYQQRENVRIQMEAQSRELLRLAAILQETTDTESQHAEAVSVLAERKAKLAALRHECNMMTRAAARREKIAERNQRGLTSEDYIRHGNFDRRVALHELSKEDDLIKQNGLAIRYRAMQIAKLQAHLELIGDAVVGDDMEEDERVDADIVEVLMKEINELYDSHIVANLRMDTVDCEIEKMVWRASALQHIKDSTMLEMGRARREHRRFLDELQKTVDRERISNSQTVLKLEDEITTLHRKSARRK</sequence>
<dbReference type="VEuPathDB" id="TriTrypDB:LtaPh_2712600"/>
<comment type="caution">
    <text evidence="3">The sequence shown here is derived from an EMBL/GenBank/DDBJ whole genome shotgun (WGS) entry which is preliminary data.</text>
</comment>
<dbReference type="AlphaFoldDB" id="A0A640KKJ5"/>
<dbReference type="OrthoDB" id="271694at2759"/>
<accession>A0A640KKJ5</accession>